<reference evidence="1" key="1">
    <citation type="journal article" date="2015" name="Nature">
        <title>Complex archaea that bridge the gap between prokaryotes and eukaryotes.</title>
        <authorList>
            <person name="Spang A."/>
            <person name="Saw J.H."/>
            <person name="Jorgensen S.L."/>
            <person name="Zaremba-Niedzwiedzka K."/>
            <person name="Martijn J."/>
            <person name="Lind A.E."/>
            <person name="van Eijk R."/>
            <person name="Schleper C."/>
            <person name="Guy L."/>
            <person name="Ettema T.J."/>
        </authorList>
    </citation>
    <scope>NUCLEOTIDE SEQUENCE</scope>
</reference>
<gene>
    <name evidence="1" type="ORF">LCGC14_2479180</name>
</gene>
<sequence>SLENVARVFLLDLVAGPQVKKEDLKRFKVDAKKLEKEAGAAAAKKYDEEKKAKKK</sequence>
<comment type="caution">
    <text evidence="1">The sequence shown here is derived from an EMBL/GenBank/DDBJ whole genome shotgun (WGS) entry which is preliminary data.</text>
</comment>
<dbReference type="AlphaFoldDB" id="A0A0F9B830"/>
<feature type="non-terminal residue" evidence="1">
    <location>
        <position position="1"/>
    </location>
</feature>
<protein>
    <submittedName>
        <fullName evidence="1">Uncharacterized protein</fullName>
    </submittedName>
</protein>
<accession>A0A0F9B830</accession>
<proteinExistence type="predicted"/>
<evidence type="ECO:0000313" key="1">
    <source>
        <dbReference type="EMBL" id="KKL18069.1"/>
    </source>
</evidence>
<organism evidence="1">
    <name type="scientific">marine sediment metagenome</name>
    <dbReference type="NCBI Taxonomy" id="412755"/>
    <lineage>
        <taxon>unclassified sequences</taxon>
        <taxon>metagenomes</taxon>
        <taxon>ecological metagenomes</taxon>
    </lineage>
</organism>
<dbReference type="EMBL" id="LAZR01039012">
    <property type="protein sequence ID" value="KKL18069.1"/>
    <property type="molecule type" value="Genomic_DNA"/>
</dbReference>
<name>A0A0F9B830_9ZZZZ</name>